<feature type="domain" description="Lipid/polyisoprenoid-binding YceI-like" evidence="1">
    <location>
        <begin position="2"/>
        <end position="164"/>
    </location>
</feature>
<accession>A0ABU8BWB9</accession>
<dbReference type="SUPFAM" id="SSF101874">
    <property type="entry name" value="YceI-like"/>
    <property type="match status" value="1"/>
</dbReference>
<dbReference type="RefSeq" id="WP_335423633.1">
    <property type="nucleotide sequence ID" value="NZ_JBALHR010000007.1"/>
</dbReference>
<dbReference type="InterPro" id="IPR036761">
    <property type="entry name" value="TTHA0802/YceI-like_sf"/>
</dbReference>
<evidence type="ECO:0000313" key="2">
    <source>
        <dbReference type="EMBL" id="MEH7829005.1"/>
    </source>
</evidence>
<sequence>MDYALQPETSYVGFSVDFDTQDISGHFPIITADLTLDFDTVARSTIDVTLDAQHATANFPFAAEALKGANVLDARHHPTIHFASTKVLSHGSGALVQGNLTMRGVTRPITLHASIFRQKGHDTGDLSHLTVHLQGSLRRSAFGATGFADAVGDEVRLDIRARIKLLQ</sequence>
<dbReference type="PANTHER" id="PTHR34406">
    <property type="entry name" value="PROTEIN YCEI"/>
    <property type="match status" value="1"/>
</dbReference>
<evidence type="ECO:0000259" key="1">
    <source>
        <dbReference type="SMART" id="SM00867"/>
    </source>
</evidence>
<dbReference type="PANTHER" id="PTHR34406:SF1">
    <property type="entry name" value="PROTEIN YCEI"/>
    <property type="match status" value="1"/>
</dbReference>
<protein>
    <submittedName>
        <fullName evidence="2">YceI family protein</fullName>
    </submittedName>
</protein>
<comment type="caution">
    <text evidence="2">The sequence shown here is derived from an EMBL/GenBank/DDBJ whole genome shotgun (WGS) entry which is preliminary data.</text>
</comment>
<dbReference type="Pfam" id="PF04264">
    <property type="entry name" value="YceI"/>
    <property type="match status" value="1"/>
</dbReference>
<dbReference type="Proteomes" id="UP001431963">
    <property type="component" value="Unassembled WGS sequence"/>
</dbReference>
<organism evidence="2 3">
    <name type="scientific">Gemmobacter denitrificans</name>
    <dbReference type="NCBI Taxonomy" id="3123040"/>
    <lineage>
        <taxon>Bacteria</taxon>
        <taxon>Pseudomonadati</taxon>
        <taxon>Pseudomonadota</taxon>
        <taxon>Alphaproteobacteria</taxon>
        <taxon>Rhodobacterales</taxon>
        <taxon>Paracoccaceae</taxon>
        <taxon>Gemmobacter</taxon>
    </lineage>
</organism>
<dbReference type="Gene3D" id="2.40.128.110">
    <property type="entry name" value="Lipid/polyisoprenoid-binding, YceI-like"/>
    <property type="match status" value="1"/>
</dbReference>
<keyword evidence="3" id="KW-1185">Reference proteome</keyword>
<dbReference type="SMART" id="SM00867">
    <property type="entry name" value="YceI"/>
    <property type="match status" value="1"/>
</dbReference>
<evidence type="ECO:0000313" key="3">
    <source>
        <dbReference type="Proteomes" id="UP001431963"/>
    </source>
</evidence>
<gene>
    <name evidence="2" type="ORF">V6590_12665</name>
</gene>
<reference evidence="2" key="1">
    <citation type="submission" date="2024-02" db="EMBL/GenBank/DDBJ databases">
        <title>Genome sequences of strain Gemmobacter sp. JM10B15.</title>
        <authorList>
            <person name="Zhang M."/>
        </authorList>
    </citation>
    <scope>NUCLEOTIDE SEQUENCE</scope>
    <source>
        <strain evidence="2">JM10B15</strain>
    </source>
</reference>
<name>A0ABU8BWB9_9RHOB</name>
<proteinExistence type="predicted"/>
<dbReference type="EMBL" id="JBALHR010000007">
    <property type="protein sequence ID" value="MEH7829005.1"/>
    <property type="molecule type" value="Genomic_DNA"/>
</dbReference>
<dbReference type="InterPro" id="IPR007372">
    <property type="entry name" value="Lipid/polyisoprenoid-bd_YceI"/>
</dbReference>